<proteinExistence type="predicted"/>
<evidence type="ECO:0000256" key="1">
    <source>
        <dbReference type="SAM" id="MobiDB-lite"/>
    </source>
</evidence>
<dbReference type="EMBL" id="LR796871">
    <property type="protein sequence ID" value="CAB4171801.1"/>
    <property type="molecule type" value="Genomic_DNA"/>
</dbReference>
<evidence type="ECO:0000313" key="2">
    <source>
        <dbReference type="EMBL" id="CAB4171801.1"/>
    </source>
</evidence>
<sequence length="345" mass="34817">MAVRAPAGNSAVVVRAQKPTTPAPPGMKYVYKARTNTWVLEPKTGASAGAGAGAAPVTAPPAAPAIAPPAAPAVSSKTPEEIAAAIKAEAQSKVAMQDPTLAGKYTSDTKGLGGLGFGFAKADGSAATYNDVFGSLAPGASVDRNAFSVRDALGRVINTDLLGTDVYGGKAGTDIAGTALGNSIVQARRGAARDAEERSAGGITGGGFRNAAGEVQKQQQGAEITGLLGKLAGLEGDITGARSKTYLSALDDAASGDIGRYAPEPTPTADNPAGAPKTDPAAKTALTPGPKGTFMQVTDAARASGTPVQKIKKLTALLGDPKYNMTDFQKKTIKQMIVDIQKKNK</sequence>
<feature type="region of interest" description="Disordered" evidence="1">
    <location>
        <begin position="257"/>
        <end position="281"/>
    </location>
</feature>
<protein>
    <submittedName>
        <fullName evidence="2">Uncharacterized protein</fullName>
    </submittedName>
</protein>
<accession>A0A6J5PR73</accession>
<reference evidence="2" key="1">
    <citation type="submission" date="2020-05" db="EMBL/GenBank/DDBJ databases">
        <authorList>
            <person name="Chiriac C."/>
            <person name="Salcher M."/>
            <person name="Ghai R."/>
            <person name="Kavagutti S V."/>
        </authorList>
    </citation>
    <scope>NUCLEOTIDE SEQUENCE</scope>
</reference>
<name>A0A6J5PR73_9CAUD</name>
<organism evidence="2">
    <name type="scientific">uncultured Caudovirales phage</name>
    <dbReference type="NCBI Taxonomy" id="2100421"/>
    <lineage>
        <taxon>Viruses</taxon>
        <taxon>Duplodnaviria</taxon>
        <taxon>Heunggongvirae</taxon>
        <taxon>Uroviricota</taxon>
        <taxon>Caudoviricetes</taxon>
        <taxon>Peduoviridae</taxon>
        <taxon>Maltschvirus</taxon>
        <taxon>Maltschvirus maltsch</taxon>
    </lineage>
</organism>
<gene>
    <name evidence="2" type="ORF">UFOVP929_21</name>
</gene>